<comment type="caution">
    <text evidence="1">The sequence shown here is derived from an EMBL/GenBank/DDBJ whole genome shotgun (WGS) entry which is preliminary data.</text>
</comment>
<proteinExistence type="predicted"/>
<gene>
    <name evidence="1" type="ORF">AK812_SmicGene12240</name>
</gene>
<dbReference type="EMBL" id="LSRX01000204">
    <property type="protein sequence ID" value="OLQ04670.1"/>
    <property type="molecule type" value="Genomic_DNA"/>
</dbReference>
<organism evidence="1 2">
    <name type="scientific">Symbiodinium microadriaticum</name>
    <name type="common">Dinoflagellate</name>
    <name type="synonym">Zooxanthella microadriatica</name>
    <dbReference type="NCBI Taxonomy" id="2951"/>
    <lineage>
        <taxon>Eukaryota</taxon>
        <taxon>Sar</taxon>
        <taxon>Alveolata</taxon>
        <taxon>Dinophyceae</taxon>
        <taxon>Suessiales</taxon>
        <taxon>Symbiodiniaceae</taxon>
        <taxon>Symbiodinium</taxon>
    </lineage>
</organism>
<dbReference type="Proteomes" id="UP000186817">
    <property type="component" value="Unassembled WGS sequence"/>
</dbReference>
<accession>A0A1Q9EB62</accession>
<reference evidence="1 2" key="1">
    <citation type="submission" date="2016-02" db="EMBL/GenBank/DDBJ databases">
        <title>Genome analysis of coral dinoflagellate symbionts highlights evolutionary adaptations to a symbiotic lifestyle.</title>
        <authorList>
            <person name="Aranda M."/>
            <person name="Li Y."/>
            <person name="Liew Y.J."/>
            <person name="Baumgarten S."/>
            <person name="Simakov O."/>
            <person name="Wilson M."/>
            <person name="Piel J."/>
            <person name="Ashoor H."/>
            <person name="Bougouffa S."/>
            <person name="Bajic V.B."/>
            <person name="Ryu T."/>
            <person name="Ravasi T."/>
            <person name="Bayer T."/>
            <person name="Micklem G."/>
            <person name="Kim H."/>
            <person name="Bhak J."/>
            <person name="Lajeunesse T.C."/>
            <person name="Voolstra C.R."/>
        </authorList>
    </citation>
    <scope>NUCLEOTIDE SEQUENCE [LARGE SCALE GENOMIC DNA]</scope>
    <source>
        <strain evidence="1 2">CCMP2467</strain>
    </source>
</reference>
<dbReference type="AlphaFoldDB" id="A0A1Q9EB62"/>
<dbReference type="OrthoDB" id="10652005at2759"/>
<sequence length="215" mass="24648">MGWWSLGKLSNEMCRTYLLKCKRCFKTLLQNYDAVVEAERAAQLQDHQVAVGHSRSQLRLFPKLTNLLEHFQYAQAEALNPRQCAPEPRTESAHPEISDGFVQTILPPDYDKRTISVPRWPPSMSMGEFSFMAMAISMNIKSTTEEVMKKRASDSQISNVVPKKLRLDLSWLPLQDATCRLNGRAEKMLKVVPLTLWLEVFRDSWEERQAVGVHG</sequence>
<name>A0A1Q9EB62_SYMMI</name>
<evidence type="ECO:0000313" key="1">
    <source>
        <dbReference type="EMBL" id="OLQ04670.1"/>
    </source>
</evidence>
<evidence type="ECO:0000313" key="2">
    <source>
        <dbReference type="Proteomes" id="UP000186817"/>
    </source>
</evidence>
<protein>
    <submittedName>
        <fullName evidence="1">Uncharacterized protein</fullName>
    </submittedName>
</protein>
<keyword evidence="2" id="KW-1185">Reference proteome</keyword>